<dbReference type="EMBL" id="JARIHO010000109">
    <property type="protein sequence ID" value="KAJ7302978.1"/>
    <property type="molecule type" value="Genomic_DNA"/>
</dbReference>
<gene>
    <name evidence="2" type="ORF">DFH08DRAFT_945434</name>
</gene>
<feature type="region of interest" description="Disordered" evidence="1">
    <location>
        <begin position="243"/>
        <end position="272"/>
    </location>
</feature>
<sequence length="272" mass="30068">MPFKMPSPICSMPEVLAPSASQNLKHRNSLSSRVKKGHFAGVSQEKTSREELGSTRYESNSNGAIGDLGLKAAISGFLNSNEAKTWRNATEYVPKPARRLETGPSKVRVRETCTEKMRRGTLDTFQHRWGWKSNRIAPQSSDAVEPGALHDVSALGSGADEMERRGNRVCRLILKADRRSRWENGVASRWARMGISSQHDSILNTADLGRHEIYGKWENGFRTPKKGLDIEYREVVPGVRREAGGGAGCETGIMGPDVPKRGAVQAEKRRQG</sequence>
<proteinExistence type="predicted"/>
<name>A0AAD6Z124_9AGAR</name>
<reference evidence="2" key="1">
    <citation type="submission" date="2023-03" db="EMBL/GenBank/DDBJ databases">
        <title>Massive genome expansion in bonnet fungi (Mycena s.s.) driven by repeated elements and novel gene families across ecological guilds.</title>
        <authorList>
            <consortium name="Lawrence Berkeley National Laboratory"/>
            <person name="Harder C.B."/>
            <person name="Miyauchi S."/>
            <person name="Viragh M."/>
            <person name="Kuo A."/>
            <person name="Thoen E."/>
            <person name="Andreopoulos B."/>
            <person name="Lu D."/>
            <person name="Skrede I."/>
            <person name="Drula E."/>
            <person name="Henrissat B."/>
            <person name="Morin E."/>
            <person name="Kohler A."/>
            <person name="Barry K."/>
            <person name="LaButti K."/>
            <person name="Morin E."/>
            <person name="Salamov A."/>
            <person name="Lipzen A."/>
            <person name="Mereny Z."/>
            <person name="Hegedus B."/>
            <person name="Baldrian P."/>
            <person name="Stursova M."/>
            <person name="Weitz H."/>
            <person name="Taylor A."/>
            <person name="Grigoriev I.V."/>
            <person name="Nagy L.G."/>
            <person name="Martin F."/>
            <person name="Kauserud H."/>
        </authorList>
    </citation>
    <scope>NUCLEOTIDE SEQUENCE</scope>
    <source>
        <strain evidence="2">CBHHK002</strain>
    </source>
</reference>
<protein>
    <submittedName>
        <fullName evidence="2">Uncharacterized protein</fullName>
    </submittedName>
</protein>
<evidence type="ECO:0000313" key="3">
    <source>
        <dbReference type="Proteomes" id="UP001218218"/>
    </source>
</evidence>
<evidence type="ECO:0000256" key="1">
    <source>
        <dbReference type="SAM" id="MobiDB-lite"/>
    </source>
</evidence>
<dbReference type="Proteomes" id="UP001218218">
    <property type="component" value="Unassembled WGS sequence"/>
</dbReference>
<evidence type="ECO:0000313" key="2">
    <source>
        <dbReference type="EMBL" id="KAJ7302978.1"/>
    </source>
</evidence>
<dbReference type="AlphaFoldDB" id="A0AAD6Z124"/>
<feature type="compositionally biased region" description="Basic residues" evidence="1">
    <location>
        <begin position="24"/>
        <end position="38"/>
    </location>
</feature>
<accession>A0AAD6Z124</accession>
<comment type="caution">
    <text evidence="2">The sequence shown here is derived from an EMBL/GenBank/DDBJ whole genome shotgun (WGS) entry which is preliminary data.</text>
</comment>
<feature type="region of interest" description="Disordered" evidence="1">
    <location>
        <begin position="23"/>
        <end position="58"/>
    </location>
</feature>
<organism evidence="2 3">
    <name type="scientific">Mycena albidolilacea</name>
    <dbReference type="NCBI Taxonomy" id="1033008"/>
    <lineage>
        <taxon>Eukaryota</taxon>
        <taxon>Fungi</taxon>
        <taxon>Dikarya</taxon>
        <taxon>Basidiomycota</taxon>
        <taxon>Agaricomycotina</taxon>
        <taxon>Agaricomycetes</taxon>
        <taxon>Agaricomycetidae</taxon>
        <taxon>Agaricales</taxon>
        <taxon>Marasmiineae</taxon>
        <taxon>Mycenaceae</taxon>
        <taxon>Mycena</taxon>
    </lineage>
</organism>
<keyword evidence="3" id="KW-1185">Reference proteome</keyword>